<dbReference type="GO" id="GO:0003824">
    <property type="term" value="F:catalytic activity"/>
    <property type="evidence" value="ECO:0007669"/>
    <property type="project" value="InterPro"/>
</dbReference>
<feature type="domain" description="AB hydrolase-1" evidence="3">
    <location>
        <begin position="64"/>
        <end position="381"/>
    </location>
</feature>
<sequence length="414" mass="44871">MEPMNSPLFLVAVLLFSCLVMCKAYHVAPPPISPATKLPNQIFDWRGQKVRYQVAGPPDGEPAVLVHGLFVNSDHWRKTLLGLSEAGYRAYAIDLLGSGYSSKPPRNSPEAKALNGENGRFISTNDDGADTTAYSSEGKMVGPSILPDVQLGTANGGSRIANVDLRHPLNSCYNFYTWAEQIADFTREVVLEGKNQNPKKATLVCNSIGTISSLQAAIDAPQLYNGCFVVNPNFRELHSAEVAAPSLSMPVIRVVQRLLRERGQGLFEALAKPATVRQILMEPYKVSDAVDDDLVDVLLTPLLTPGASDVVFDTLSYSAGPLPEQQLAELALPVWVVFGAADPWTPPRRVEALAGRGAVERVVPLAGVGHCPHDEAPERVNPLLLEFLARVRSGVREGEEAVGVVQPQQQQNRL</sequence>
<evidence type="ECO:0000259" key="3">
    <source>
        <dbReference type="Pfam" id="PF12697"/>
    </source>
</evidence>
<dbReference type="Gene3D" id="3.40.50.1820">
    <property type="entry name" value="alpha/beta hydrolase"/>
    <property type="match status" value="2"/>
</dbReference>
<keyword evidence="2" id="KW-0732">Signal</keyword>
<proteinExistence type="predicted"/>
<evidence type="ECO:0000313" key="4">
    <source>
        <dbReference type="EMBL" id="CAE0625490.1"/>
    </source>
</evidence>
<feature type="chain" id="PRO_5031092108" description="AB hydrolase-1 domain-containing protein" evidence="2">
    <location>
        <begin position="25"/>
        <end position="414"/>
    </location>
</feature>
<name>A0A7S3UUW6_HETAK</name>
<protein>
    <recommendedName>
        <fullName evidence="3">AB hydrolase-1 domain-containing protein</fullName>
    </recommendedName>
</protein>
<dbReference type="InterPro" id="IPR000073">
    <property type="entry name" value="AB_hydrolase_1"/>
</dbReference>
<feature type="signal peptide" evidence="2">
    <location>
        <begin position="1"/>
        <end position="24"/>
    </location>
</feature>
<dbReference type="InterPro" id="IPR029058">
    <property type="entry name" value="AB_hydrolase_fold"/>
</dbReference>
<accession>A0A7S3UUW6</accession>
<evidence type="ECO:0000256" key="2">
    <source>
        <dbReference type="SAM" id="SignalP"/>
    </source>
</evidence>
<dbReference type="InterPro" id="IPR000639">
    <property type="entry name" value="Epox_hydrolase-like"/>
</dbReference>
<evidence type="ECO:0000256" key="1">
    <source>
        <dbReference type="SAM" id="MobiDB-lite"/>
    </source>
</evidence>
<dbReference type="PANTHER" id="PTHR46438">
    <property type="entry name" value="ALPHA/BETA-HYDROLASES SUPERFAMILY PROTEIN"/>
    <property type="match status" value="1"/>
</dbReference>
<gene>
    <name evidence="4" type="ORF">HAKA00212_LOCUS4159</name>
</gene>
<dbReference type="PRINTS" id="PR00412">
    <property type="entry name" value="EPOXHYDRLASE"/>
</dbReference>
<feature type="region of interest" description="Disordered" evidence="1">
    <location>
        <begin position="103"/>
        <end position="136"/>
    </location>
</feature>
<organism evidence="4">
    <name type="scientific">Heterosigma akashiwo</name>
    <name type="common">Chromophytic alga</name>
    <name type="synonym">Heterosigma carterae</name>
    <dbReference type="NCBI Taxonomy" id="2829"/>
    <lineage>
        <taxon>Eukaryota</taxon>
        <taxon>Sar</taxon>
        <taxon>Stramenopiles</taxon>
        <taxon>Ochrophyta</taxon>
        <taxon>Raphidophyceae</taxon>
        <taxon>Chattonellales</taxon>
        <taxon>Chattonellaceae</taxon>
        <taxon>Heterosigma</taxon>
    </lineage>
</organism>
<dbReference type="PANTHER" id="PTHR46438:SF12">
    <property type="entry name" value="ALPHA_BETA-HYDROLASES SUPERFAMILY PROTEIN"/>
    <property type="match status" value="1"/>
</dbReference>
<reference evidence="4" key="1">
    <citation type="submission" date="2021-01" db="EMBL/GenBank/DDBJ databases">
        <authorList>
            <person name="Corre E."/>
            <person name="Pelletier E."/>
            <person name="Niang G."/>
            <person name="Scheremetjew M."/>
            <person name="Finn R."/>
            <person name="Kale V."/>
            <person name="Holt S."/>
            <person name="Cochrane G."/>
            <person name="Meng A."/>
            <person name="Brown T."/>
            <person name="Cohen L."/>
        </authorList>
    </citation>
    <scope>NUCLEOTIDE SEQUENCE</scope>
    <source>
        <strain evidence="4">CCMP3107</strain>
    </source>
</reference>
<dbReference type="SUPFAM" id="SSF53474">
    <property type="entry name" value="alpha/beta-Hydrolases"/>
    <property type="match status" value="1"/>
</dbReference>
<dbReference type="AlphaFoldDB" id="A0A7S3UUW6"/>
<dbReference type="Pfam" id="PF12697">
    <property type="entry name" value="Abhydrolase_6"/>
    <property type="match status" value="1"/>
</dbReference>
<dbReference type="EMBL" id="HBIU01010001">
    <property type="protein sequence ID" value="CAE0625490.1"/>
    <property type="molecule type" value="Transcribed_RNA"/>
</dbReference>